<dbReference type="AlphaFoldDB" id="A0A4Q9MJV0"/>
<proteinExistence type="predicted"/>
<feature type="transmembrane region" description="Helical" evidence="1">
    <location>
        <begin position="118"/>
        <end position="145"/>
    </location>
</feature>
<evidence type="ECO:0000313" key="3">
    <source>
        <dbReference type="EMBL" id="TBU27830.1"/>
    </source>
</evidence>
<evidence type="ECO:0000256" key="1">
    <source>
        <dbReference type="SAM" id="Phobius"/>
    </source>
</evidence>
<dbReference type="InterPro" id="IPR045339">
    <property type="entry name" value="DUF6534"/>
</dbReference>
<name>A0A4Q9MJV0_9APHY</name>
<keyword evidence="1" id="KW-0812">Transmembrane</keyword>
<feature type="domain" description="DUF6534" evidence="2">
    <location>
        <begin position="166"/>
        <end position="251"/>
    </location>
</feature>
<reference evidence="3" key="1">
    <citation type="submission" date="2019-01" db="EMBL/GenBank/DDBJ databases">
        <title>Draft genome sequences of three monokaryotic isolates of the white-rot basidiomycete fungus Dichomitus squalens.</title>
        <authorList>
            <consortium name="DOE Joint Genome Institute"/>
            <person name="Lopez S.C."/>
            <person name="Andreopoulos B."/>
            <person name="Pangilinan J."/>
            <person name="Lipzen A."/>
            <person name="Riley R."/>
            <person name="Ahrendt S."/>
            <person name="Ng V."/>
            <person name="Barry K."/>
            <person name="Daum C."/>
            <person name="Grigoriev I.V."/>
            <person name="Hilden K.S."/>
            <person name="Makela M.R."/>
            <person name="de Vries R.P."/>
        </authorList>
    </citation>
    <scope>NUCLEOTIDE SEQUENCE [LARGE SCALE GENOMIC DNA]</scope>
    <source>
        <strain evidence="3">OM18370.1</strain>
    </source>
</reference>
<dbReference type="PANTHER" id="PTHR40465">
    <property type="entry name" value="CHROMOSOME 1, WHOLE GENOME SHOTGUN SEQUENCE"/>
    <property type="match status" value="1"/>
</dbReference>
<dbReference type="Pfam" id="PF20152">
    <property type="entry name" value="DUF6534"/>
    <property type="match status" value="1"/>
</dbReference>
<protein>
    <recommendedName>
        <fullName evidence="2">DUF6534 domain-containing protein</fullName>
    </recommendedName>
</protein>
<organism evidence="3">
    <name type="scientific">Dichomitus squalens</name>
    <dbReference type="NCBI Taxonomy" id="114155"/>
    <lineage>
        <taxon>Eukaryota</taxon>
        <taxon>Fungi</taxon>
        <taxon>Dikarya</taxon>
        <taxon>Basidiomycota</taxon>
        <taxon>Agaricomycotina</taxon>
        <taxon>Agaricomycetes</taxon>
        <taxon>Polyporales</taxon>
        <taxon>Polyporaceae</taxon>
        <taxon>Dichomitus</taxon>
    </lineage>
</organism>
<dbReference type="OrthoDB" id="2953893at2759"/>
<dbReference type="PANTHER" id="PTHR40465:SF1">
    <property type="entry name" value="DUF6534 DOMAIN-CONTAINING PROTEIN"/>
    <property type="match status" value="1"/>
</dbReference>
<gene>
    <name evidence="3" type="ORF">BD311DRAFT_759754</name>
</gene>
<feature type="transmembrane region" description="Helical" evidence="1">
    <location>
        <begin position="201"/>
        <end position="223"/>
    </location>
</feature>
<feature type="transmembrane region" description="Helical" evidence="1">
    <location>
        <begin position="48"/>
        <end position="69"/>
    </location>
</feature>
<dbReference type="Proteomes" id="UP000292957">
    <property type="component" value="Unassembled WGS sequence"/>
</dbReference>
<feature type="transmembrane region" description="Helical" evidence="1">
    <location>
        <begin position="89"/>
        <end position="109"/>
    </location>
</feature>
<keyword evidence="1" id="KW-1133">Transmembrane helix</keyword>
<accession>A0A4Q9MJV0</accession>
<keyword evidence="1" id="KW-0472">Membrane</keyword>
<evidence type="ECO:0000259" key="2">
    <source>
        <dbReference type="Pfam" id="PF20152"/>
    </source>
</evidence>
<feature type="transmembrane region" description="Helical" evidence="1">
    <location>
        <begin position="15"/>
        <end position="36"/>
    </location>
</feature>
<dbReference type="EMBL" id="ML143428">
    <property type="protein sequence ID" value="TBU27830.1"/>
    <property type="molecule type" value="Genomic_DNA"/>
</dbReference>
<feature type="transmembrane region" description="Helical" evidence="1">
    <location>
        <begin position="157"/>
        <end position="181"/>
    </location>
</feature>
<sequence length="347" mass="38048">MADQVSVTLLAGPQLLGMFFNWGLQGILTVQVYFYYLLFPKDPVALRYLVYGILAYEWVQTGLITEVAFDNFVYGYGDRNVLTAFHNTWFSVTIMCSIVSGVVQSYFAYRTWVLARSVILTSVIAFISIGQMCIGIAGGVMLHVIDPSAAAASLVTPVISAWLACAAFADIVIAIAMTCLLWQAKSGIKHSDNMINKLIRLVVETGTVTATVAIADLICFTAFSNTLLHECPALMLAKLYTNTFLASLNNRYILRQYVNGATVAVDTTVSSNSLPMRGLGSRLSGFRPAEQRSAFSQQGHISIREETFVVHDLDVYSETDAKDRGLSFSNKRQSEQTVKAMDGAYAV</sequence>